<evidence type="ECO:0000259" key="9">
    <source>
        <dbReference type="Pfam" id="PF00465"/>
    </source>
</evidence>
<comment type="caution">
    <text evidence="10">The sequence shown here is derived from an EMBL/GenBank/DDBJ whole genome shotgun (WGS) entry which is preliminary data.</text>
</comment>
<comment type="pathway">
    <text evidence="5">Polyol metabolism; glycerol fermentation; glycerone phosphate from glycerol (oxidative route): step 1/2.</text>
</comment>
<dbReference type="RefSeq" id="WP_116614344.1">
    <property type="nucleotide sequence ID" value="NZ_CAJZAT010000235.1"/>
</dbReference>
<dbReference type="SUPFAM" id="SSF56796">
    <property type="entry name" value="Dehydroquinate synthase-like"/>
    <property type="match status" value="1"/>
</dbReference>
<protein>
    <recommendedName>
        <fullName evidence="7">Glycerol dehydrogenase</fullName>
        <ecNumber evidence="6">1.1.1.6</ecNumber>
    </recommendedName>
</protein>
<dbReference type="PROSITE" id="PS00913">
    <property type="entry name" value="ADH_IRON_1"/>
    <property type="match status" value="1"/>
</dbReference>
<dbReference type="PANTHER" id="PTHR43616:SF5">
    <property type="entry name" value="GLYCEROL DEHYDROGENASE 1"/>
    <property type="match status" value="1"/>
</dbReference>
<dbReference type="PIRSF" id="PIRSF000112">
    <property type="entry name" value="Glycerol_dehydrogenase"/>
    <property type="match status" value="1"/>
</dbReference>
<keyword evidence="11" id="KW-1185">Reference proteome</keyword>
<dbReference type="Gene3D" id="1.20.1090.10">
    <property type="entry name" value="Dehydroquinate synthase-like - alpha domain"/>
    <property type="match status" value="1"/>
</dbReference>
<dbReference type="InterPro" id="IPR016205">
    <property type="entry name" value="Glycerol_DH"/>
</dbReference>
<evidence type="ECO:0000256" key="8">
    <source>
        <dbReference type="ARBA" id="ARBA00049006"/>
    </source>
</evidence>
<evidence type="ECO:0000256" key="2">
    <source>
        <dbReference type="ARBA" id="ARBA00022723"/>
    </source>
</evidence>
<keyword evidence="3" id="KW-0560">Oxidoreductase</keyword>
<dbReference type="NCBIfam" id="NF006941">
    <property type="entry name" value="PRK09423.1"/>
    <property type="match status" value="1"/>
</dbReference>
<evidence type="ECO:0000256" key="3">
    <source>
        <dbReference type="ARBA" id="ARBA00023002"/>
    </source>
</evidence>
<keyword evidence="4" id="KW-0520">NAD</keyword>
<dbReference type="EC" id="1.1.1.6" evidence="6"/>
<keyword evidence="2" id="KW-0479">Metal-binding</keyword>
<dbReference type="PANTHER" id="PTHR43616">
    <property type="entry name" value="GLYCEROL DEHYDROGENASE"/>
    <property type="match status" value="1"/>
</dbReference>
<dbReference type="InterPro" id="IPR018211">
    <property type="entry name" value="ADH_Fe_CS"/>
</dbReference>
<evidence type="ECO:0000256" key="1">
    <source>
        <dbReference type="ARBA" id="ARBA00007358"/>
    </source>
</evidence>
<sequence length="387" mass="40060">MSAATETTAGASAPPWRTIGFPGRYVQGPGALAALGPVLAELGARRACTILDASVAATLAPAVDATLAGAGVSRTRVDFAHECTAATIAALTEAARAFQADAIVTIGGGKAIDSAKGAARARRLPIVVCPSAASSDAPTSRLIVRYDEQHRVAGVDMLARNPDAVIVDTDVIARAPKRLFAAGIGDALSKFFEVAQCERAQGTNGFGTRALPTALRMAAQTRETLYAAGAQAWRDVSEGRLTEAVEQVVEATVLHSGIGFESGGLSLAHALIRGLTAVPAMAANLHGELVAFGTLVQLFVENAPQTEIERLATLLDAVELPLTLAQLGQPAALTRQQAATLADATLAASYSRHMTPPLTAPRLLEGLARADAFGRAWRARVDPARSH</sequence>
<evidence type="ECO:0000256" key="5">
    <source>
        <dbReference type="ARBA" id="ARBA00037918"/>
    </source>
</evidence>
<dbReference type="InterPro" id="IPR001670">
    <property type="entry name" value="ADH_Fe/GldA"/>
</dbReference>
<evidence type="ECO:0000256" key="4">
    <source>
        <dbReference type="ARBA" id="ARBA00023027"/>
    </source>
</evidence>
<organism evidence="10 11">
    <name type="scientific">Paraburkholderia unamae</name>
    <dbReference type="NCBI Taxonomy" id="219649"/>
    <lineage>
        <taxon>Bacteria</taxon>
        <taxon>Pseudomonadati</taxon>
        <taxon>Pseudomonadota</taxon>
        <taxon>Betaproteobacteria</taxon>
        <taxon>Burkholderiales</taxon>
        <taxon>Burkholderiaceae</taxon>
        <taxon>Paraburkholderia</taxon>
    </lineage>
</organism>
<dbReference type="Pfam" id="PF00465">
    <property type="entry name" value="Fe-ADH"/>
    <property type="match status" value="1"/>
</dbReference>
<name>A0ABX5KF19_9BURK</name>
<dbReference type="Gene3D" id="3.40.50.1970">
    <property type="match status" value="1"/>
</dbReference>
<gene>
    <name evidence="10" type="ORF">C7402_12925</name>
</gene>
<evidence type="ECO:0000256" key="6">
    <source>
        <dbReference type="ARBA" id="ARBA00039147"/>
    </source>
</evidence>
<comment type="catalytic activity">
    <reaction evidence="8">
        <text>glycerol + NAD(+) = dihydroxyacetone + NADH + H(+)</text>
        <dbReference type="Rhea" id="RHEA:13769"/>
        <dbReference type="ChEBI" id="CHEBI:15378"/>
        <dbReference type="ChEBI" id="CHEBI:16016"/>
        <dbReference type="ChEBI" id="CHEBI:17754"/>
        <dbReference type="ChEBI" id="CHEBI:57540"/>
        <dbReference type="ChEBI" id="CHEBI:57945"/>
        <dbReference type="EC" id="1.1.1.6"/>
    </reaction>
</comment>
<dbReference type="EMBL" id="QEOB01000029">
    <property type="protein sequence ID" value="PVX71413.1"/>
    <property type="molecule type" value="Genomic_DNA"/>
</dbReference>
<dbReference type="Proteomes" id="UP000245712">
    <property type="component" value="Unassembled WGS sequence"/>
</dbReference>
<accession>A0ABX5KF19</accession>
<feature type="domain" description="Alcohol dehydrogenase iron-type/glycerol dehydrogenase GldA" evidence="9">
    <location>
        <begin position="22"/>
        <end position="169"/>
    </location>
</feature>
<dbReference type="CDD" id="cd08170">
    <property type="entry name" value="GlyDH"/>
    <property type="match status" value="1"/>
</dbReference>
<evidence type="ECO:0000313" key="10">
    <source>
        <dbReference type="EMBL" id="PVX71413.1"/>
    </source>
</evidence>
<evidence type="ECO:0000313" key="11">
    <source>
        <dbReference type="Proteomes" id="UP000245712"/>
    </source>
</evidence>
<comment type="similarity">
    <text evidence="1">Belongs to the iron-containing alcohol dehydrogenase family.</text>
</comment>
<reference evidence="10 11" key="1">
    <citation type="submission" date="2018-05" db="EMBL/GenBank/DDBJ databases">
        <title>Genomic Encyclopedia of Type Strains, Phase IV (KMG-V): Genome sequencing to study the core and pangenomes of soil and plant-associated prokaryotes.</title>
        <authorList>
            <person name="Whitman W."/>
        </authorList>
    </citation>
    <scope>NUCLEOTIDE SEQUENCE [LARGE SCALE GENOMIC DNA]</scope>
    <source>
        <strain evidence="10 11">SCZa-39</strain>
    </source>
</reference>
<proteinExistence type="inferred from homology"/>
<evidence type="ECO:0000256" key="7">
    <source>
        <dbReference type="ARBA" id="ARBA00040132"/>
    </source>
</evidence>